<dbReference type="RefSeq" id="WP_124978621.1">
    <property type="nucleotide sequence ID" value="NZ_BDQK01000016.1"/>
</dbReference>
<keyword evidence="4" id="KW-1185">Reference proteome</keyword>
<evidence type="ECO:0000256" key="1">
    <source>
        <dbReference type="ARBA" id="ARBA00022598"/>
    </source>
</evidence>
<protein>
    <submittedName>
        <fullName evidence="3">Biotin</fullName>
    </submittedName>
</protein>
<dbReference type="NCBIfam" id="TIGR00121">
    <property type="entry name" value="birA_ligase"/>
    <property type="match status" value="1"/>
</dbReference>
<dbReference type="CDD" id="cd16442">
    <property type="entry name" value="BPL"/>
    <property type="match status" value="1"/>
</dbReference>
<dbReference type="InterPro" id="IPR004408">
    <property type="entry name" value="Biotin_CoA_COase_ligase"/>
</dbReference>
<feature type="domain" description="BPL/LPL catalytic" evidence="2">
    <location>
        <begin position="20"/>
        <end position="198"/>
    </location>
</feature>
<dbReference type="PROSITE" id="PS51733">
    <property type="entry name" value="BPL_LPL_CATALYTIC"/>
    <property type="match status" value="1"/>
</dbReference>
<dbReference type="PANTHER" id="PTHR12835">
    <property type="entry name" value="BIOTIN PROTEIN LIGASE"/>
    <property type="match status" value="1"/>
</dbReference>
<dbReference type="AlphaFoldDB" id="A0A401ILV8"/>
<dbReference type="EMBL" id="BDQK01000016">
    <property type="protein sequence ID" value="GBF82227.1"/>
    <property type="molecule type" value="Genomic_DNA"/>
</dbReference>
<proteinExistence type="predicted"/>
<dbReference type="GO" id="GO:0005737">
    <property type="term" value="C:cytoplasm"/>
    <property type="evidence" value="ECO:0007669"/>
    <property type="project" value="TreeGrafter"/>
</dbReference>
<sequence length="265" mass="28788">MGFNYAQFIIELANLFDDFPLSPSSVYVFDTIASTNVIVRQLLEQGHKPPLVAIASQQTAGKGQWGRTWYSPPGGLYLSMALDLSLSVQELPHLTLWSSWGIAQILRKYDIPVGLKWPNDLILKGRKLGGIKSETSIYQGRINQGIIGIGINWSNEVPPTGISLQSFWTPHTVPPIASLEQLGAIILTGVFQGYNYYLSQGSDRLLYAYVQLLESMGSSVVVNGVTGIITGVTPQGELKVRFDASGASTEIALPPGTISLGYDTQ</sequence>
<evidence type="ECO:0000313" key="4">
    <source>
        <dbReference type="Proteomes" id="UP000287247"/>
    </source>
</evidence>
<dbReference type="PANTHER" id="PTHR12835:SF5">
    <property type="entry name" value="BIOTIN--PROTEIN LIGASE"/>
    <property type="match status" value="1"/>
</dbReference>
<comment type="caution">
    <text evidence="3">The sequence shown here is derived from an EMBL/GenBank/DDBJ whole genome shotgun (WGS) entry which is preliminary data.</text>
</comment>
<reference evidence="4" key="1">
    <citation type="submission" date="2017-05" db="EMBL/GenBank/DDBJ databases">
        <title>Physiological properties and genetic analysis related to exopolysaccharide production of fresh-water unicellular cyanobacterium Aphanothece sacrum, Suizenji Nori, that has been cultured as a food source in Japan.</title>
        <authorList>
            <person name="Kanesaki Y."/>
            <person name="Yoshikawa S."/>
            <person name="Ohki K."/>
        </authorList>
    </citation>
    <scope>NUCLEOTIDE SEQUENCE [LARGE SCALE GENOMIC DNA]</scope>
    <source>
        <strain evidence="4">FPU1</strain>
    </source>
</reference>
<dbReference type="SUPFAM" id="SSF55681">
    <property type="entry name" value="Class II aaRS and biotin synthetases"/>
    <property type="match status" value="1"/>
</dbReference>
<organism evidence="3 4">
    <name type="scientific">Aphanothece sacrum FPU1</name>
    <dbReference type="NCBI Taxonomy" id="1920663"/>
    <lineage>
        <taxon>Bacteria</taxon>
        <taxon>Bacillati</taxon>
        <taxon>Cyanobacteriota</taxon>
        <taxon>Cyanophyceae</taxon>
        <taxon>Oscillatoriophycideae</taxon>
        <taxon>Chroococcales</taxon>
        <taxon>Aphanothecaceae</taxon>
        <taxon>Aphanothece</taxon>
    </lineage>
</organism>
<evidence type="ECO:0000259" key="2">
    <source>
        <dbReference type="PROSITE" id="PS51733"/>
    </source>
</evidence>
<dbReference type="Pfam" id="PF03099">
    <property type="entry name" value="BPL_LplA_LipB"/>
    <property type="match status" value="1"/>
</dbReference>
<dbReference type="Gene3D" id="3.30.930.10">
    <property type="entry name" value="Bira Bifunctional Protein, Domain 2"/>
    <property type="match status" value="1"/>
</dbReference>
<keyword evidence="1" id="KW-0436">Ligase</keyword>
<dbReference type="InterPro" id="IPR045864">
    <property type="entry name" value="aa-tRNA-synth_II/BPL/LPL"/>
</dbReference>
<dbReference type="Proteomes" id="UP000287247">
    <property type="component" value="Unassembled WGS sequence"/>
</dbReference>
<accession>A0A401ILV8</accession>
<evidence type="ECO:0000313" key="3">
    <source>
        <dbReference type="EMBL" id="GBF82227.1"/>
    </source>
</evidence>
<dbReference type="InterPro" id="IPR004143">
    <property type="entry name" value="BPL_LPL_catalytic"/>
</dbReference>
<name>A0A401ILV8_APHSA</name>
<dbReference type="GO" id="GO:0004077">
    <property type="term" value="F:biotin--[biotin carboxyl-carrier protein] ligase activity"/>
    <property type="evidence" value="ECO:0007669"/>
    <property type="project" value="InterPro"/>
</dbReference>
<gene>
    <name evidence="3" type="ORF">AsFPU1_3655</name>
</gene>
<dbReference type="OrthoDB" id="9807064at2"/>